<sequence>MAKNPFIPLFNPTQHKSLSAHVRPFSKRDIIQFYTQIAGNFIEIKGFWGSQFYPFPKVIARFLSNIFPSSSFSIFFLIKKCKGGDNIHKCFLDWPKTAKLETNYFIGTKP</sequence>
<gene>
    <name evidence="1" type="ORF">EZS27_042914</name>
</gene>
<reference evidence="1" key="1">
    <citation type="submission" date="2019-03" db="EMBL/GenBank/DDBJ databases">
        <title>Single cell metagenomics reveals metabolic interactions within the superorganism composed of flagellate Streblomastix strix and complex community of Bacteroidetes bacteria on its surface.</title>
        <authorList>
            <person name="Treitli S.C."/>
            <person name="Kolisko M."/>
            <person name="Husnik F."/>
            <person name="Keeling P."/>
            <person name="Hampl V."/>
        </authorList>
    </citation>
    <scope>NUCLEOTIDE SEQUENCE</scope>
    <source>
        <strain evidence="1">STM</strain>
    </source>
</reference>
<evidence type="ECO:0000313" key="1">
    <source>
        <dbReference type="EMBL" id="KAA6305432.1"/>
    </source>
</evidence>
<organism evidence="1">
    <name type="scientific">termite gut metagenome</name>
    <dbReference type="NCBI Taxonomy" id="433724"/>
    <lineage>
        <taxon>unclassified sequences</taxon>
        <taxon>metagenomes</taxon>
        <taxon>organismal metagenomes</taxon>
    </lineage>
</organism>
<dbReference type="EMBL" id="SNRY01010704">
    <property type="protein sequence ID" value="KAA6305432.1"/>
    <property type="molecule type" value="Genomic_DNA"/>
</dbReference>
<accession>A0A5J4P819</accession>
<dbReference type="AlphaFoldDB" id="A0A5J4P819"/>
<protein>
    <submittedName>
        <fullName evidence="1">Uncharacterized protein</fullName>
    </submittedName>
</protein>
<comment type="caution">
    <text evidence="1">The sequence shown here is derived from an EMBL/GenBank/DDBJ whole genome shotgun (WGS) entry which is preliminary data.</text>
</comment>
<proteinExistence type="predicted"/>
<name>A0A5J4P819_9ZZZZ</name>